<name>A0ABU1Y8P4_9FLAO</name>
<sequence length="226" mass="26858">MTVDKTIKNAVACDWLNSFQELTMYSQNKFYKIVGCLVLGIELIKLPRTDEYRPHFTLYPLWEKNVKECLNIPIVLEEFYNSKKNQFSIPYEKHIQYFEEVSQIIEKQFPFILKDNIQTDVITSMIDNYSQKKRFSIAPNSYFQANFLEAKLKIALYTSVSKAQEILNYIKNRDWDIKHFQACGVEVTQWVKDLQNETDNQELFLKQIELNKQDKNLVKIKMSKLI</sequence>
<protein>
    <submittedName>
        <fullName evidence="1">Uncharacterized protein</fullName>
    </submittedName>
</protein>
<dbReference type="EMBL" id="JAVDWQ010000008">
    <property type="protein sequence ID" value="MDR7210608.1"/>
    <property type="molecule type" value="Genomic_DNA"/>
</dbReference>
<organism evidence="1 2">
    <name type="scientific">Flavobacterium piscis</name>
    <dbReference type="NCBI Taxonomy" id="1114874"/>
    <lineage>
        <taxon>Bacteria</taxon>
        <taxon>Pseudomonadati</taxon>
        <taxon>Bacteroidota</taxon>
        <taxon>Flavobacteriia</taxon>
        <taxon>Flavobacteriales</taxon>
        <taxon>Flavobacteriaceae</taxon>
        <taxon>Flavobacterium</taxon>
    </lineage>
</organism>
<accession>A0ABU1Y8P4</accession>
<proteinExistence type="predicted"/>
<keyword evidence="2" id="KW-1185">Reference proteome</keyword>
<evidence type="ECO:0000313" key="2">
    <source>
        <dbReference type="Proteomes" id="UP001269081"/>
    </source>
</evidence>
<reference evidence="1 2" key="1">
    <citation type="submission" date="2023-07" db="EMBL/GenBank/DDBJ databases">
        <title>Sorghum-associated microbial communities from plants grown in Nebraska, USA.</title>
        <authorList>
            <person name="Schachtman D."/>
        </authorList>
    </citation>
    <scope>NUCLEOTIDE SEQUENCE [LARGE SCALE GENOMIC DNA]</scope>
    <source>
        <strain evidence="1 2">4129</strain>
    </source>
</reference>
<dbReference type="RefSeq" id="WP_310281831.1">
    <property type="nucleotide sequence ID" value="NZ_JAVDWQ010000008.1"/>
</dbReference>
<evidence type="ECO:0000313" key="1">
    <source>
        <dbReference type="EMBL" id="MDR7210608.1"/>
    </source>
</evidence>
<gene>
    <name evidence="1" type="ORF">J2W48_002558</name>
</gene>
<dbReference type="Proteomes" id="UP001269081">
    <property type="component" value="Unassembled WGS sequence"/>
</dbReference>
<comment type="caution">
    <text evidence="1">The sequence shown here is derived from an EMBL/GenBank/DDBJ whole genome shotgun (WGS) entry which is preliminary data.</text>
</comment>